<feature type="region of interest" description="Disordered" evidence="9">
    <location>
        <begin position="465"/>
        <end position="519"/>
    </location>
</feature>
<dbReference type="SUPFAM" id="SSF57667">
    <property type="entry name" value="beta-beta-alpha zinc fingers"/>
    <property type="match status" value="2"/>
</dbReference>
<evidence type="ECO:0000256" key="1">
    <source>
        <dbReference type="ARBA" id="ARBA00004123"/>
    </source>
</evidence>
<dbReference type="Pfam" id="PF12874">
    <property type="entry name" value="zf-met"/>
    <property type="match status" value="1"/>
</dbReference>
<evidence type="ECO:0008006" key="14">
    <source>
        <dbReference type="Google" id="ProtNLM"/>
    </source>
</evidence>
<evidence type="ECO:0000256" key="5">
    <source>
        <dbReference type="ARBA" id="ARBA00022833"/>
    </source>
</evidence>
<protein>
    <recommendedName>
        <fullName evidence="14">Protein krueppel</fullName>
    </recommendedName>
</protein>
<dbReference type="GO" id="GO:0005634">
    <property type="term" value="C:nucleus"/>
    <property type="evidence" value="ECO:0007669"/>
    <property type="project" value="UniProtKB-SubCell"/>
</dbReference>
<name>A0AAG5CNV2_ANOAO</name>
<feature type="binding site" evidence="8">
    <location>
        <position position="75"/>
    </location>
    <ligand>
        <name>Zn(2+)</name>
        <dbReference type="ChEBI" id="CHEBI:29105"/>
    </ligand>
</feature>
<dbReference type="AlphaFoldDB" id="A0AAG5CNV2"/>
<evidence type="ECO:0000256" key="6">
    <source>
        <dbReference type="ARBA" id="ARBA00023242"/>
    </source>
</evidence>
<evidence type="ECO:0000313" key="12">
    <source>
        <dbReference type="EnsemblMetazoa" id="ENSAATROPP000500"/>
    </source>
</evidence>
<feature type="compositionally biased region" description="Basic and acidic residues" evidence="9">
    <location>
        <begin position="250"/>
        <end position="263"/>
    </location>
</feature>
<feature type="compositionally biased region" description="Low complexity" evidence="9">
    <location>
        <begin position="105"/>
        <end position="116"/>
    </location>
</feature>
<feature type="domain" description="C2H2-type" evidence="10">
    <location>
        <begin position="689"/>
        <end position="716"/>
    </location>
</feature>
<keyword evidence="5 8" id="KW-0862">Zinc</keyword>
<feature type="region of interest" description="Disordered" evidence="9">
    <location>
        <begin position="550"/>
        <end position="572"/>
    </location>
</feature>
<feature type="region of interest" description="Disordered" evidence="9">
    <location>
        <begin position="206"/>
        <end position="372"/>
    </location>
</feature>
<evidence type="ECO:0000256" key="4">
    <source>
        <dbReference type="ARBA" id="ARBA00022771"/>
    </source>
</evidence>
<feature type="binding site" evidence="8">
    <location>
        <position position="21"/>
    </location>
    <ligand>
        <name>Zn(2+)</name>
        <dbReference type="ChEBI" id="CHEBI:29105"/>
    </ligand>
</feature>
<comment type="subcellular location">
    <subcellularLocation>
        <location evidence="1">Nucleus</location>
    </subcellularLocation>
</comment>
<evidence type="ECO:0000313" key="13">
    <source>
        <dbReference type="Proteomes" id="UP000075880"/>
    </source>
</evidence>
<evidence type="ECO:0000259" key="11">
    <source>
        <dbReference type="PROSITE" id="PS51915"/>
    </source>
</evidence>
<evidence type="ECO:0000256" key="3">
    <source>
        <dbReference type="ARBA" id="ARBA00022737"/>
    </source>
</evidence>
<dbReference type="EnsemblMetazoa" id="ENSAATROPT000527">
    <property type="protein sequence ID" value="ENSAATROPP000500"/>
    <property type="gene ID" value="ENSAATROPG000427"/>
</dbReference>
<evidence type="ECO:0000256" key="8">
    <source>
        <dbReference type="PROSITE-ProRule" id="PRU01263"/>
    </source>
</evidence>
<keyword evidence="6" id="KW-0539">Nucleus</keyword>
<dbReference type="Gene3D" id="3.30.160.60">
    <property type="entry name" value="Classic Zinc Finger"/>
    <property type="match status" value="3"/>
</dbReference>
<dbReference type="FunFam" id="3.30.160.60:FF:002681">
    <property type="entry name" value="Zinc finger protein 568-like Protein"/>
    <property type="match status" value="1"/>
</dbReference>
<dbReference type="GO" id="GO:0008270">
    <property type="term" value="F:zinc ion binding"/>
    <property type="evidence" value="ECO:0007669"/>
    <property type="project" value="UniProtKB-UniRule"/>
</dbReference>
<organism evidence="12 13">
    <name type="scientific">Anopheles atroparvus</name>
    <name type="common">European mosquito</name>
    <dbReference type="NCBI Taxonomy" id="41427"/>
    <lineage>
        <taxon>Eukaryota</taxon>
        <taxon>Metazoa</taxon>
        <taxon>Ecdysozoa</taxon>
        <taxon>Arthropoda</taxon>
        <taxon>Hexapoda</taxon>
        <taxon>Insecta</taxon>
        <taxon>Pterygota</taxon>
        <taxon>Neoptera</taxon>
        <taxon>Endopterygota</taxon>
        <taxon>Diptera</taxon>
        <taxon>Nematocera</taxon>
        <taxon>Culicoidea</taxon>
        <taxon>Culicidae</taxon>
        <taxon>Anophelinae</taxon>
        <taxon>Anopheles</taxon>
    </lineage>
</organism>
<dbReference type="PANTHER" id="PTHR24394">
    <property type="entry name" value="ZINC FINGER PROTEIN"/>
    <property type="match status" value="1"/>
</dbReference>
<sequence>MTQEEEVLPPTHRFETRCRLCFADEDDERSGCRLFPDASHHPATGQHPAAKLIEMILECTSIQITLEEDYPAKVCEKCVETLDKFYQYRRRCLLNDQILRTERQAAATTTTSTTTTGHKSDGSEESHHQRSQQSSSPPSCLVPAIRIKSEPAPLVERLDEGGGEEEQQEERTGEDQNVARQQNALETDGGPTEGGTSSILRSILLQTRDSTTSRSSPNTEPESPRQTPQPPPSVVGPGNARTSPLEVPADEARRDPPPEEDVKPSLLQQMLLQHGSPARSPSKAGPSYVATDGATHSPGSGGSLAGGSSSSSTSSLLKRMLLDGSGTASYTSAGELLPPSPLEGTSHRRTKHEPLSATGTPSPPVAPEDDVPAAETPLASQLRSILLQHRAAAMVRSESMSAIAHQQQQHGAKQQDLAASVFEKPEVSYIRSLFLRNDSDSDGEPPSTEDQRELLLYTMFQELRARQQEQQQQQQQTQQQHVGFSSDSDDSDDLPQDYRMPSVRRRSTESMDSRSSKRRRMEYPCLLCGRSFAGRTKLVMHMRTHMMPPASASPLAGGPPASPGSAGAANTHAPASLLSPALANGGHGSVQGISDLEDTTAAASPLAAATATATRGRPSYNHSTAASAPPDDAGGNEDEIDALERRSYACYICGADQNNLHQLKEHLLAAHQDRIRSRGRTRERQRASIGCEICHRQFRSQFAYGEHMRTHTGERPFPCDQCDKRFPRRFQLLGHLFNVHKQSWVADESKAKFAKK</sequence>
<keyword evidence="3" id="KW-0677">Repeat</keyword>
<feature type="region of interest" description="Disordered" evidence="9">
    <location>
        <begin position="607"/>
        <end position="638"/>
    </location>
</feature>
<keyword evidence="4 7" id="KW-0863">Zinc-finger</keyword>
<feature type="domain" description="C2H2-type" evidence="10">
    <location>
        <begin position="717"/>
        <end position="740"/>
    </location>
</feature>
<dbReference type="InterPro" id="IPR013087">
    <property type="entry name" value="Znf_C2H2_type"/>
</dbReference>
<evidence type="ECO:0000259" key="10">
    <source>
        <dbReference type="PROSITE" id="PS50157"/>
    </source>
</evidence>
<feature type="compositionally biased region" description="Basic and acidic residues" evidence="9">
    <location>
        <begin position="118"/>
        <end position="128"/>
    </location>
</feature>
<feature type="compositionally biased region" description="Low complexity" evidence="9">
    <location>
        <begin position="468"/>
        <end position="480"/>
    </location>
</feature>
<accession>A0AAG5CNV2</accession>
<feature type="compositionally biased region" description="Low complexity" evidence="9">
    <location>
        <begin position="306"/>
        <end position="317"/>
    </location>
</feature>
<evidence type="ECO:0000256" key="9">
    <source>
        <dbReference type="SAM" id="MobiDB-lite"/>
    </source>
</evidence>
<keyword evidence="2 8" id="KW-0479">Metal-binding</keyword>
<dbReference type="PROSITE" id="PS00028">
    <property type="entry name" value="ZINC_FINGER_C2H2_1"/>
    <property type="match status" value="3"/>
</dbReference>
<feature type="domain" description="ZAD" evidence="11">
    <location>
        <begin position="16"/>
        <end position="102"/>
    </location>
</feature>
<evidence type="ECO:0000256" key="7">
    <source>
        <dbReference type="PROSITE-ProRule" id="PRU00042"/>
    </source>
</evidence>
<dbReference type="Gene3D" id="3.40.1800.20">
    <property type="match status" value="1"/>
</dbReference>
<proteinExistence type="predicted"/>
<feature type="region of interest" description="Disordered" evidence="9">
    <location>
        <begin position="105"/>
        <end position="179"/>
    </location>
</feature>
<feature type="compositionally biased region" description="Polar residues" evidence="9">
    <location>
        <begin position="206"/>
        <end position="218"/>
    </location>
</feature>
<dbReference type="InterPro" id="IPR036236">
    <property type="entry name" value="Znf_C2H2_sf"/>
</dbReference>
<dbReference type="Pfam" id="PF00096">
    <property type="entry name" value="zf-C2H2"/>
    <property type="match status" value="1"/>
</dbReference>
<dbReference type="SMART" id="SM00868">
    <property type="entry name" value="zf-AD"/>
    <property type="match status" value="1"/>
</dbReference>
<dbReference type="Pfam" id="PF07776">
    <property type="entry name" value="zf-AD"/>
    <property type="match status" value="1"/>
</dbReference>
<feature type="binding site" evidence="8">
    <location>
        <position position="78"/>
    </location>
    <ligand>
        <name>Zn(2+)</name>
        <dbReference type="ChEBI" id="CHEBI:29105"/>
    </ligand>
</feature>
<reference evidence="12" key="1">
    <citation type="submission" date="2024-04" db="UniProtKB">
        <authorList>
            <consortium name="EnsemblMetazoa"/>
        </authorList>
    </citation>
    <scope>IDENTIFICATION</scope>
    <source>
        <strain evidence="12">EBRO</strain>
    </source>
</reference>
<feature type="binding site" evidence="8">
    <location>
        <position position="18"/>
    </location>
    <ligand>
        <name>Zn(2+)</name>
        <dbReference type="ChEBI" id="CHEBI:29105"/>
    </ligand>
</feature>
<dbReference type="SMART" id="SM00355">
    <property type="entry name" value="ZnF_C2H2"/>
    <property type="match status" value="4"/>
</dbReference>
<keyword evidence="13" id="KW-1185">Reference proteome</keyword>
<dbReference type="PROSITE" id="PS51915">
    <property type="entry name" value="ZAD"/>
    <property type="match status" value="1"/>
</dbReference>
<dbReference type="Proteomes" id="UP000075880">
    <property type="component" value="Unassembled WGS sequence"/>
</dbReference>
<dbReference type="GO" id="GO:0000981">
    <property type="term" value="F:DNA-binding transcription factor activity, RNA polymerase II-specific"/>
    <property type="evidence" value="ECO:0007669"/>
    <property type="project" value="TreeGrafter"/>
</dbReference>
<feature type="domain" description="C2H2-type" evidence="10">
    <location>
        <begin position="523"/>
        <end position="550"/>
    </location>
</feature>
<feature type="compositionally biased region" description="Basic and acidic residues" evidence="9">
    <location>
        <begin position="506"/>
        <end position="515"/>
    </location>
</feature>
<dbReference type="SUPFAM" id="SSF57716">
    <property type="entry name" value="Glucocorticoid receptor-like (DNA-binding domain)"/>
    <property type="match status" value="1"/>
</dbReference>
<dbReference type="InterPro" id="IPR012934">
    <property type="entry name" value="Znf_AD"/>
</dbReference>
<dbReference type="PROSITE" id="PS50157">
    <property type="entry name" value="ZINC_FINGER_C2H2_2"/>
    <property type="match status" value="3"/>
</dbReference>
<evidence type="ECO:0000256" key="2">
    <source>
        <dbReference type="ARBA" id="ARBA00022723"/>
    </source>
</evidence>
<dbReference type="PANTHER" id="PTHR24394:SF29">
    <property type="entry name" value="MYONEURIN"/>
    <property type="match status" value="1"/>
</dbReference>